<sequence length="210" mass="22938">VVPLRLPVQLLHQDQLRIFNPVNLIALDVVHPHVLVHGEVQRDARPHRGVLGDLQTRLFPGELGGVVVNVLDLHLHVDELELLFGEADHVKGDEALQGVFTDALPVNPLPDAQLPVALPQTDEGRVELFHHPEIAPGAARRRQDVLGLFVREALPLILRSLVLDVRPSDLSSPLLSAATCSSLKACPLCNLTSKASVPEVLGRLPLRQFV</sequence>
<dbReference type="Ensembl" id="ENSGWIT00000056390.1">
    <property type="protein sequence ID" value="ENSGWIP00000052241.1"/>
    <property type="gene ID" value="ENSGWIG00000025234.1"/>
</dbReference>
<dbReference type="AlphaFoldDB" id="A0A8C5HZE4"/>
<dbReference type="Proteomes" id="UP000694680">
    <property type="component" value="Chromosome 17"/>
</dbReference>
<organism evidence="1 2">
    <name type="scientific">Gouania willdenowi</name>
    <name type="common">Blunt-snouted clingfish</name>
    <name type="synonym">Lepadogaster willdenowi</name>
    <dbReference type="NCBI Taxonomy" id="441366"/>
    <lineage>
        <taxon>Eukaryota</taxon>
        <taxon>Metazoa</taxon>
        <taxon>Chordata</taxon>
        <taxon>Craniata</taxon>
        <taxon>Vertebrata</taxon>
        <taxon>Euteleostomi</taxon>
        <taxon>Actinopterygii</taxon>
        <taxon>Neopterygii</taxon>
        <taxon>Teleostei</taxon>
        <taxon>Neoteleostei</taxon>
        <taxon>Acanthomorphata</taxon>
        <taxon>Ovalentaria</taxon>
        <taxon>Blenniimorphae</taxon>
        <taxon>Blenniiformes</taxon>
        <taxon>Gobiesocoidei</taxon>
        <taxon>Gobiesocidae</taxon>
        <taxon>Gobiesocinae</taxon>
        <taxon>Gouania</taxon>
    </lineage>
</organism>
<reference evidence="1" key="2">
    <citation type="submission" date="2025-08" db="UniProtKB">
        <authorList>
            <consortium name="Ensembl"/>
        </authorList>
    </citation>
    <scope>IDENTIFICATION</scope>
</reference>
<reference evidence="1" key="1">
    <citation type="submission" date="2020-06" db="EMBL/GenBank/DDBJ databases">
        <authorList>
            <consortium name="Wellcome Sanger Institute Data Sharing"/>
        </authorList>
    </citation>
    <scope>NUCLEOTIDE SEQUENCE [LARGE SCALE GENOMIC DNA]</scope>
</reference>
<proteinExistence type="predicted"/>
<keyword evidence="2" id="KW-1185">Reference proteome</keyword>
<reference evidence="1" key="3">
    <citation type="submission" date="2025-09" db="UniProtKB">
        <authorList>
            <consortium name="Ensembl"/>
        </authorList>
    </citation>
    <scope>IDENTIFICATION</scope>
</reference>
<evidence type="ECO:0000313" key="1">
    <source>
        <dbReference type="Ensembl" id="ENSGWIP00000052241.1"/>
    </source>
</evidence>
<protein>
    <submittedName>
        <fullName evidence="1">Uncharacterized protein</fullName>
    </submittedName>
</protein>
<name>A0A8C5HZE4_GOUWI</name>
<evidence type="ECO:0000313" key="2">
    <source>
        <dbReference type="Proteomes" id="UP000694680"/>
    </source>
</evidence>
<accession>A0A8C5HZE4</accession>